<dbReference type="PANTHER" id="PTHR19328">
    <property type="entry name" value="HEDGEHOG-INTERACTING PROTEIN"/>
    <property type="match status" value="1"/>
</dbReference>
<name>A0A399RU31_9PROT</name>
<proteinExistence type="predicted"/>
<feature type="chain" id="PRO_5017371429" evidence="1">
    <location>
        <begin position="25"/>
        <end position="408"/>
    </location>
</feature>
<keyword evidence="4" id="KW-1185">Reference proteome</keyword>
<dbReference type="PANTHER" id="PTHR19328:SF75">
    <property type="entry name" value="ALDOSE SUGAR DEHYDROGENASE YLII"/>
    <property type="match status" value="1"/>
</dbReference>
<keyword evidence="1" id="KW-0732">Signal</keyword>
<evidence type="ECO:0000259" key="2">
    <source>
        <dbReference type="Pfam" id="PF07995"/>
    </source>
</evidence>
<dbReference type="InterPro" id="IPR011041">
    <property type="entry name" value="Quinoprot_gluc/sorb_DH_b-prop"/>
</dbReference>
<dbReference type="PROSITE" id="PS51257">
    <property type="entry name" value="PROKAR_LIPOPROTEIN"/>
    <property type="match status" value="1"/>
</dbReference>
<comment type="caution">
    <text evidence="3">The sequence shown here is derived from an EMBL/GenBank/DDBJ whole genome shotgun (WGS) entry which is preliminary data.</text>
</comment>
<dbReference type="Pfam" id="PF07995">
    <property type="entry name" value="GSDH"/>
    <property type="match status" value="1"/>
</dbReference>
<evidence type="ECO:0000313" key="3">
    <source>
        <dbReference type="EMBL" id="RIJ32975.1"/>
    </source>
</evidence>
<dbReference type="AlphaFoldDB" id="A0A399RU31"/>
<dbReference type="InterPro" id="IPR011042">
    <property type="entry name" value="6-blade_b-propeller_TolB-like"/>
</dbReference>
<accession>A0A399RU31</accession>
<feature type="domain" description="Glucose/Sorbosone dehydrogenase" evidence="2">
    <location>
        <begin position="53"/>
        <end position="399"/>
    </location>
</feature>
<dbReference type="EMBL" id="QWFX01000005">
    <property type="protein sequence ID" value="RIJ32975.1"/>
    <property type="molecule type" value="Genomic_DNA"/>
</dbReference>
<dbReference type="RefSeq" id="WP_119375055.1">
    <property type="nucleotide sequence ID" value="NZ_QWFX01000005.1"/>
</dbReference>
<dbReference type="Proteomes" id="UP000266385">
    <property type="component" value="Unassembled WGS sequence"/>
</dbReference>
<gene>
    <name evidence="3" type="ORF">D1223_03775</name>
</gene>
<dbReference type="OrthoDB" id="9770043at2"/>
<feature type="signal peptide" evidence="1">
    <location>
        <begin position="1"/>
        <end position="24"/>
    </location>
</feature>
<dbReference type="InterPro" id="IPR012938">
    <property type="entry name" value="Glc/Sorbosone_DH"/>
</dbReference>
<protein>
    <submittedName>
        <fullName evidence="3">PQQ-dependent sugar dehydrogenase</fullName>
    </submittedName>
</protein>
<dbReference type="SUPFAM" id="SSF50952">
    <property type="entry name" value="Soluble quinoprotein glucose dehydrogenase"/>
    <property type="match status" value="1"/>
</dbReference>
<evidence type="ECO:0000313" key="4">
    <source>
        <dbReference type="Proteomes" id="UP000266385"/>
    </source>
</evidence>
<organism evidence="3 4">
    <name type="scientific">Henriciella mobilis</name>
    <dbReference type="NCBI Taxonomy" id="2305467"/>
    <lineage>
        <taxon>Bacteria</taxon>
        <taxon>Pseudomonadati</taxon>
        <taxon>Pseudomonadota</taxon>
        <taxon>Alphaproteobacteria</taxon>
        <taxon>Hyphomonadales</taxon>
        <taxon>Hyphomonadaceae</taxon>
        <taxon>Henriciella</taxon>
    </lineage>
</organism>
<evidence type="ECO:0000256" key="1">
    <source>
        <dbReference type="SAM" id="SignalP"/>
    </source>
</evidence>
<sequence length="408" mass="43870">MTDHLFRSALLSTSIVAMTACATAQQQDPANETMPVTGTEGTALTAEVLETFDGAWAMAFLPDGRALVTEQDGDLWLLGTDGAKLGEISNVPAVEMRGQGGLGDIIVHPDFATNSTVFISYVERDAQDDTLSGAVVDKATLSLTADGGSLSDITRIWEQSNKVTGNGHYSHRLAIAPDGNLIITSGERQHFSPAQNMDMNLGKIIRVTTDGAPLEDNPFYGNGGVADTIWSLGHRNMLGVAFDADGQLWAHEMGPKNGDELNRIVRGENYGYPIVSEGEHYNGKQFFGSHEDYPIYENPALSWTPVISPAGLIIYDGEMFADWQGDAFIGGLSSRALVRVEFQQTPLDNMGSGGTSSTMETTATEAERYEWGKRIREVEQGPDGAIYVLEDDPGGRLIKLTPAAASDS</sequence>
<reference evidence="3 4" key="1">
    <citation type="submission" date="2018-08" db="EMBL/GenBank/DDBJ databases">
        <title>Henriciella mobilis sp. nov., isolated from seawater.</title>
        <authorList>
            <person name="Cheng H."/>
            <person name="Wu Y.-H."/>
            <person name="Xu X.-W."/>
            <person name="Guo L.-L."/>
        </authorList>
    </citation>
    <scope>NUCLEOTIDE SEQUENCE [LARGE SCALE GENOMIC DNA]</scope>
    <source>
        <strain evidence="3 4">JN25</strain>
    </source>
</reference>
<dbReference type="Gene3D" id="2.120.10.30">
    <property type="entry name" value="TolB, C-terminal domain"/>
    <property type="match status" value="1"/>
</dbReference>